<feature type="transmembrane region" description="Helical" evidence="1">
    <location>
        <begin position="331"/>
        <end position="352"/>
    </location>
</feature>
<accession>A0AAW5N2W2</accession>
<dbReference type="Gene3D" id="3.30.70.1440">
    <property type="entry name" value="Multidrug efflux transporter AcrB pore domain"/>
    <property type="match status" value="1"/>
</dbReference>
<feature type="transmembrane region" description="Helical" evidence="1">
    <location>
        <begin position="887"/>
        <end position="906"/>
    </location>
</feature>
<dbReference type="SUPFAM" id="SSF82866">
    <property type="entry name" value="Multidrug efflux transporter AcrB transmembrane domain"/>
    <property type="match status" value="2"/>
</dbReference>
<name>A0AAW5N2W2_9BACT</name>
<protein>
    <submittedName>
        <fullName evidence="2">Efflux RND transporter permease subunit</fullName>
    </submittedName>
</protein>
<feature type="transmembrane region" description="Helical" evidence="1">
    <location>
        <begin position="913"/>
        <end position="933"/>
    </location>
</feature>
<dbReference type="PANTHER" id="PTHR32063">
    <property type="match status" value="1"/>
</dbReference>
<reference evidence="2 3" key="1">
    <citation type="submission" date="2022-08" db="EMBL/GenBank/DDBJ databases">
        <authorList>
            <person name="Zeman M."/>
            <person name="Kubasova T."/>
        </authorList>
    </citation>
    <scope>NUCLEOTIDE SEQUENCE [LARGE SCALE GENOMIC DNA]</scope>
    <source>
        <strain evidence="2 3">ET62</strain>
    </source>
</reference>
<dbReference type="PRINTS" id="PR00702">
    <property type="entry name" value="ACRIFLAVINRP"/>
</dbReference>
<dbReference type="PANTHER" id="PTHR32063:SF18">
    <property type="entry name" value="CATION EFFLUX SYSTEM PROTEIN"/>
    <property type="match status" value="1"/>
</dbReference>
<organism evidence="2 3">
    <name type="scientific">Phocaeicola barnesiae</name>
    <dbReference type="NCBI Taxonomy" id="376804"/>
    <lineage>
        <taxon>Bacteria</taxon>
        <taxon>Pseudomonadati</taxon>
        <taxon>Bacteroidota</taxon>
        <taxon>Bacteroidia</taxon>
        <taxon>Bacteroidales</taxon>
        <taxon>Bacteroidaceae</taxon>
        <taxon>Phocaeicola</taxon>
    </lineage>
</organism>
<dbReference type="RefSeq" id="WP_258335578.1">
    <property type="nucleotide sequence ID" value="NZ_CAUBSI010000003.1"/>
</dbReference>
<dbReference type="Gene3D" id="3.30.70.1430">
    <property type="entry name" value="Multidrug efflux transporter AcrB pore domain"/>
    <property type="match status" value="2"/>
</dbReference>
<feature type="transmembrane region" description="Helical" evidence="1">
    <location>
        <begin position="1011"/>
        <end position="1038"/>
    </location>
</feature>
<proteinExistence type="predicted"/>
<evidence type="ECO:0000313" key="2">
    <source>
        <dbReference type="EMBL" id="MCR8873512.1"/>
    </source>
</evidence>
<dbReference type="Proteomes" id="UP001204579">
    <property type="component" value="Unassembled WGS sequence"/>
</dbReference>
<keyword evidence="1" id="KW-0812">Transmembrane</keyword>
<dbReference type="SUPFAM" id="SSF82714">
    <property type="entry name" value="Multidrug efflux transporter AcrB TolC docking domain, DN and DC subdomains"/>
    <property type="match status" value="2"/>
</dbReference>
<dbReference type="InterPro" id="IPR027463">
    <property type="entry name" value="AcrB_DN_DC_subdom"/>
</dbReference>
<keyword evidence="1" id="KW-0472">Membrane</keyword>
<dbReference type="EMBL" id="JANRHJ010000005">
    <property type="protein sequence ID" value="MCR8873512.1"/>
    <property type="molecule type" value="Genomic_DNA"/>
</dbReference>
<feature type="transmembrane region" description="Helical" evidence="1">
    <location>
        <begin position="390"/>
        <end position="411"/>
    </location>
</feature>
<keyword evidence="1" id="KW-1133">Transmembrane helix</keyword>
<evidence type="ECO:0000256" key="1">
    <source>
        <dbReference type="SAM" id="Phobius"/>
    </source>
</evidence>
<keyword evidence="3" id="KW-1185">Reference proteome</keyword>
<dbReference type="Gene3D" id="3.30.70.1320">
    <property type="entry name" value="Multidrug efflux transporter AcrB pore domain like"/>
    <property type="match status" value="1"/>
</dbReference>
<dbReference type="SUPFAM" id="SSF82693">
    <property type="entry name" value="Multidrug efflux transporter AcrB pore domain, PN1, PN2, PC1 and PC2 subdomains"/>
    <property type="match status" value="2"/>
</dbReference>
<feature type="transmembrane region" description="Helical" evidence="1">
    <location>
        <begin position="12"/>
        <end position="30"/>
    </location>
</feature>
<dbReference type="Pfam" id="PF00873">
    <property type="entry name" value="ACR_tran"/>
    <property type="match status" value="1"/>
</dbReference>
<feature type="transmembrane region" description="Helical" evidence="1">
    <location>
        <begin position="989"/>
        <end position="1005"/>
    </location>
</feature>
<evidence type="ECO:0000313" key="3">
    <source>
        <dbReference type="Proteomes" id="UP001204579"/>
    </source>
</evidence>
<dbReference type="AlphaFoldDB" id="A0AAW5N2W2"/>
<dbReference type="GO" id="GO:0005886">
    <property type="term" value="C:plasma membrane"/>
    <property type="evidence" value="ECO:0007669"/>
    <property type="project" value="TreeGrafter"/>
</dbReference>
<sequence>MKLTEFFVKRPTLFWSLMIGILIAGILSFLQMPKLEDPAVSVKQAMVIVPYPGASAHEVELKVAQTLEEELRALPNVKKIKSECQNGMATFTVEFQMTVLQKDLEQHFDLLRRKVNDSHSKLPQGCYDPIVVDDMMDVYGIFYAFKGDGYSYPELYKYAKLIRRELLGVKGVKRILISGNRDEVINITLSKEKIARNGIIPTQIMMSLQNAGKTVNAGNYLNGNYRIQLHVGSAVTDEADIRNLLISTPQGKQIRLEDVAKIERTYSEPQRNGFFVDGKPALAICLTLEENAIVPDVGKAVDKRLAEIMQQIPVGMETEKIFFQPDKVNEAISSFMVNLVESVLIVILVLVFTMGFRSGVIIGFGLVLTIAVSFPILLMCGTTLQRISLGAFIVAMGMLVDNAIVIMDGILTDKKRGLGPKTYLYRIGNHTAMPLLGATIIAVSTFLAVYLSPDSAGEYACDLFLVLCVSLLASWVLALTQVPICAKSWLPIHEKKEDGKQEVHNSPVHRFVRRSIGFLIGHKKTTLVTATAVLALCIFGMTRVKNLFFPDFDYKQFIVEYYLPAQTDPNRVRQDLQDMSVLLKQNPAIERVAASMGSAPAHYCLVRPMTSGGDCYGELMVDCKDYKTVVEQIPGVRKLLRERYPDAYIRIRKYNFSIASSHTVEVEFSGPDPAVLRELSRQAEDIMRRCPYVDAYSVENNWKPKGKALIADYVREDALRSGIERSDVGNALLAATDGMPVGVLNDQDRTVLINLLVRNEDGSRITDLNDIPVWSTLNLRMSDNDLKGIMTGSKGMDELQDNLFRSVPLGNVARDIRLDWEENYVYRLNGQRAIEAECDPNTDLYDATPAKVVASIRPEIEAIPLPAGYNMRWVGEGELQGDAIGNLLKYLPISIFIILAVLLLLFNSWRKVSLILLCFPFVFCGITPALLLFRQPFTFMAIIGMMGLIGMMVKNAIVLVDEINRLQTEEHYHPYHAVVEATVSRVRPVLMASLTTIVGMVPLVNDPMYGSMAITIMGGLTVGTLITLILLPIFYTALFRIHKPEPKSNLTHLHS</sequence>
<feature type="transmembrane region" description="Helical" evidence="1">
    <location>
        <begin position="939"/>
        <end position="960"/>
    </location>
</feature>
<feature type="transmembrane region" description="Helical" evidence="1">
    <location>
        <begin position="432"/>
        <end position="451"/>
    </location>
</feature>
<dbReference type="Gene3D" id="3.30.2090.10">
    <property type="entry name" value="Multidrug efflux transporter AcrB TolC docking domain, DN and DC subdomains"/>
    <property type="match status" value="2"/>
</dbReference>
<feature type="transmembrane region" description="Helical" evidence="1">
    <location>
        <begin position="359"/>
        <end position="378"/>
    </location>
</feature>
<feature type="transmembrane region" description="Helical" evidence="1">
    <location>
        <begin position="525"/>
        <end position="542"/>
    </location>
</feature>
<dbReference type="InterPro" id="IPR001036">
    <property type="entry name" value="Acrflvin-R"/>
</dbReference>
<feature type="transmembrane region" description="Helical" evidence="1">
    <location>
        <begin position="463"/>
        <end position="486"/>
    </location>
</feature>
<dbReference type="GO" id="GO:0042910">
    <property type="term" value="F:xenobiotic transmembrane transporter activity"/>
    <property type="evidence" value="ECO:0007669"/>
    <property type="project" value="TreeGrafter"/>
</dbReference>
<dbReference type="Gene3D" id="1.20.1640.10">
    <property type="entry name" value="Multidrug efflux transporter AcrB transmembrane domain"/>
    <property type="match status" value="2"/>
</dbReference>
<comment type="caution">
    <text evidence="2">The sequence shown here is derived from an EMBL/GenBank/DDBJ whole genome shotgun (WGS) entry which is preliminary data.</text>
</comment>
<gene>
    <name evidence="2" type="ORF">NW209_05685</name>
</gene>